<dbReference type="SUPFAM" id="SSF101327">
    <property type="entry name" value="YgfB-like"/>
    <property type="match status" value="1"/>
</dbReference>
<dbReference type="PANTHER" id="PTHR37528:SF1">
    <property type="entry name" value="UPF0149 PROTEIN YGFB"/>
    <property type="match status" value="1"/>
</dbReference>
<dbReference type="PANTHER" id="PTHR37528">
    <property type="entry name" value="UPF0149 PROTEIN YGFB"/>
    <property type="match status" value="1"/>
</dbReference>
<sequence>MAATRIPGFERVDAALVRCGIGIDASELQGLLAGYLAAGGPLTASDWLAPLQLEADARRVAADPDLNDLFEGTREALDDGEFGFDLLLPEESAPLGERIDALFDWCRGFLSGLALVPERPALSPEAQEAFDDLTGIAAFSVDEGEQDEDALVEITEFVRVAVLLIHGDARSAPGRGTRLH</sequence>
<dbReference type="InterPro" id="IPR036255">
    <property type="entry name" value="YgfB-like_sf"/>
</dbReference>
<dbReference type="AlphaFoldDB" id="A0AAW9R6M2"/>
<protein>
    <submittedName>
        <fullName evidence="2">UPF0149 family protein</fullName>
    </submittedName>
</protein>
<dbReference type="GO" id="GO:0005829">
    <property type="term" value="C:cytosol"/>
    <property type="evidence" value="ECO:0007669"/>
    <property type="project" value="TreeGrafter"/>
</dbReference>
<dbReference type="RefSeq" id="WP_337335352.1">
    <property type="nucleotide sequence ID" value="NZ_JBBDHC010000010.1"/>
</dbReference>
<name>A0AAW9R6M2_9GAMM</name>
<gene>
    <name evidence="2" type="ORF">WB794_08110</name>
</gene>
<proteinExistence type="inferred from homology"/>
<organism evidence="2 3">
    <name type="scientific">Denitratimonas tolerans</name>
    <dbReference type="NCBI Taxonomy" id="1338420"/>
    <lineage>
        <taxon>Bacteria</taxon>
        <taxon>Pseudomonadati</taxon>
        <taxon>Pseudomonadota</taxon>
        <taxon>Gammaproteobacteria</taxon>
        <taxon>Lysobacterales</taxon>
        <taxon>Lysobacteraceae</taxon>
        <taxon>Denitratimonas</taxon>
    </lineage>
</organism>
<comment type="similarity">
    <text evidence="1">Belongs to the UPF0149 family.</text>
</comment>
<evidence type="ECO:0000313" key="3">
    <source>
        <dbReference type="Proteomes" id="UP001364472"/>
    </source>
</evidence>
<dbReference type="EMBL" id="JBBDHC010000010">
    <property type="protein sequence ID" value="MEJ1249633.1"/>
    <property type="molecule type" value="Genomic_DNA"/>
</dbReference>
<evidence type="ECO:0000313" key="2">
    <source>
        <dbReference type="EMBL" id="MEJ1249633.1"/>
    </source>
</evidence>
<evidence type="ECO:0000256" key="1">
    <source>
        <dbReference type="ARBA" id="ARBA00038308"/>
    </source>
</evidence>
<reference evidence="2 3" key="1">
    <citation type="journal article" date="2016" name="Antonie Van Leeuwenhoek">
        <title>Denitratimonas tolerans gen. nov., sp. nov., a denitrifying bacterium isolated from a bioreactor for tannery wastewater treatment.</title>
        <authorList>
            <person name="Han S.I."/>
            <person name="Kim J.O."/>
            <person name="Lee Y.R."/>
            <person name="Ekpeghere K.I."/>
            <person name="Koh S.C."/>
            <person name="Whang K.S."/>
        </authorList>
    </citation>
    <scope>NUCLEOTIDE SEQUENCE [LARGE SCALE GENOMIC DNA]</scope>
    <source>
        <strain evidence="2 3">KACC 17565</strain>
    </source>
</reference>
<dbReference type="Pfam" id="PF03695">
    <property type="entry name" value="UPF0149"/>
    <property type="match status" value="1"/>
</dbReference>
<dbReference type="Gene3D" id="1.20.120.740">
    <property type="entry name" value="YgfB uncharacterised protein family UPF0149, PF03695"/>
    <property type="match status" value="1"/>
</dbReference>
<accession>A0AAW9R6M2</accession>
<keyword evidence="3" id="KW-1185">Reference proteome</keyword>
<dbReference type="Proteomes" id="UP001364472">
    <property type="component" value="Unassembled WGS sequence"/>
</dbReference>
<dbReference type="InterPro" id="IPR011978">
    <property type="entry name" value="YgfB-like"/>
</dbReference>
<comment type="caution">
    <text evidence="2">The sequence shown here is derived from an EMBL/GenBank/DDBJ whole genome shotgun (WGS) entry which is preliminary data.</text>
</comment>